<keyword evidence="1" id="KW-0812">Transmembrane</keyword>
<organism evidence="2 3">
    <name type="scientific">Hungatella hathewayi</name>
    <dbReference type="NCBI Taxonomy" id="154046"/>
    <lineage>
        <taxon>Bacteria</taxon>
        <taxon>Bacillati</taxon>
        <taxon>Bacillota</taxon>
        <taxon>Clostridia</taxon>
        <taxon>Lachnospirales</taxon>
        <taxon>Lachnospiraceae</taxon>
        <taxon>Hungatella</taxon>
    </lineage>
</organism>
<feature type="transmembrane region" description="Helical" evidence="1">
    <location>
        <begin position="119"/>
        <end position="140"/>
    </location>
</feature>
<dbReference type="NCBIfam" id="TIGR02185">
    <property type="entry name" value="Trep_Strep"/>
    <property type="match status" value="1"/>
</dbReference>
<feature type="transmembrane region" description="Helical" evidence="1">
    <location>
        <begin position="169"/>
        <end position="188"/>
    </location>
</feature>
<keyword evidence="1" id="KW-1133">Transmembrane helix</keyword>
<dbReference type="Pfam" id="PF09605">
    <property type="entry name" value="Trep_Strep"/>
    <property type="match status" value="1"/>
</dbReference>
<feature type="transmembrane region" description="Helical" evidence="1">
    <location>
        <begin position="41"/>
        <end position="62"/>
    </location>
</feature>
<evidence type="ECO:0000313" key="3">
    <source>
        <dbReference type="Proteomes" id="UP000261023"/>
    </source>
</evidence>
<evidence type="ECO:0000313" key="2">
    <source>
        <dbReference type="EMBL" id="RGD71153.1"/>
    </source>
</evidence>
<evidence type="ECO:0000256" key="1">
    <source>
        <dbReference type="SAM" id="Phobius"/>
    </source>
</evidence>
<dbReference type="EMBL" id="QTJW01000005">
    <property type="protein sequence ID" value="RGD71153.1"/>
    <property type="molecule type" value="Genomic_DNA"/>
</dbReference>
<dbReference type="Proteomes" id="UP000261023">
    <property type="component" value="Unassembled WGS sequence"/>
</dbReference>
<reference evidence="2 3" key="1">
    <citation type="submission" date="2018-08" db="EMBL/GenBank/DDBJ databases">
        <title>A genome reference for cultivated species of the human gut microbiota.</title>
        <authorList>
            <person name="Zou Y."/>
            <person name="Xue W."/>
            <person name="Luo G."/>
        </authorList>
    </citation>
    <scope>NUCLEOTIDE SEQUENCE [LARGE SCALE GENOMIC DNA]</scope>
    <source>
        <strain evidence="2 3">AF19-13AC</strain>
    </source>
</reference>
<sequence>MSETKGSKFSIRDVITVAAMLVINYMIAMVVSAVTLPFSEVYLYGSAAIDGFLGAVFFLVAANRVNKHGLLFVWAFVYGLIQALMGYAFLLPYFLIVGVISELSMIGKNTYRKPIRNMIGWALNSIGNFVGCAVPLWWAWDSYKEMALNSGFSQETLDMQFLMSTHPGLMLLGCAITGLLAVLGVLFGQRLLRRHFQKAGILE</sequence>
<gene>
    <name evidence="2" type="ORF">DWX31_09640</name>
</gene>
<feature type="transmembrane region" description="Helical" evidence="1">
    <location>
        <begin position="14"/>
        <end position="35"/>
    </location>
</feature>
<dbReference type="InterPro" id="IPR011733">
    <property type="entry name" value="CHP02185_IM"/>
</dbReference>
<accession>A0A3E3DPK7</accession>
<dbReference type="OrthoDB" id="9781459at2"/>
<proteinExistence type="predicted"/>
<keyword evidence="1" id="KW-0472">Membrane</keyword>
<dbReference type="AlphaFoldDB" id="A0A3E3DPK7"/>
<name>A0A3E3DPK7_9FIRM</name>
<dbReference type="RefSeq" id="WP_006567746.1">
    <property type="nucleotide sequence ID" value="NZ_QTJW01000005.1"/>
</dbReference>
<comment type="caution">
    <text evidence="2">The sequence shown here is derived from an EMBL/GenBank/DDBJ whole genome shotgun (WGS) entry which is preliminary data.</text>
</comment>
<protein>
    <submittedName>
        <fullName evidence="2">Trep_Strep domain-containing protein</fullName>
    </submittedName>
</protein>